<dbReference type="PANTHER" id="PTHR15549">
    <property type="entry name" value="PAIRED IMMUNOGLOBULIN-LIKE TYPE 2 RECEPTOR"/>
    <property type="match status" value="1"/>
</dbReference>
<comment type="subcellular location">
    <subcellularLocation>
        <location evidence="1">Membrane</location>
        <topology evidence="1">Single-pass membrane protein</topology>
    </subcellularLocation>
</comment>
<evidence type="ECO:0000313" key="9">
    <source>
        <dbReference type="Proteomes" id="UP001365542"/>
    </source>
</evidence>
<feature type="region of interest" description="Disordered" evidence="5">
    <location>
        <begin position="83"/>
        <end position="144"/>
    </location>
</feature>
<name>A0AAV9XT20_9PEZI</name>
<evidence type="ECO:0008006" key="10">
    <source>
        <dbReference type="Google" id="ProtNLM"/>
    </source>
</evidence>
<gene>
    <name evidence="8" type="ORF">TWF694_001034</name>
</gene>
<accession>A0AAV9XT20</accession>
<feature type="signal peptide" evidence="7">
    <location>
        <begin position="1"/>
        <end position="19"/>
    </location>
</feature>
<keyword evidence="7" id="KW-0732">Signal</keyword>
<feature type="compositionally biased region" description="Low complexity" evidence="5">
    <location>
        <begin position="277"/>
        <end position="291"/>
    </location>
</feature>
<dbReference type="GO" id="GO:0071944">
    <property type="term" value="C:cell periphery"/>
    <property type="evidence" value="ECO:0007669"/>
    <property type="project" value="UniProtKB-ARBA"/>
</dbReference>
<evidence type="ECO:0000313" key="8">
    <source>
        <dbReference type="EMBL" id="KAK6544334.1"/>
    </source>
</evidence>
<evidence type="ECO:0000256" key="4">
    <source>
        <dbReference type="ARBA" id="ARBA00023136"/>
    </source>
</evidence>
<feature type="compositionally biased region" description="Low complexity" evidence="5">
    <location>
        <begin position="336"/>
        <end position="354"/>
    </location>
</feature>
<keyword evidence="3 6" id="KW-1133">Transmembrane helix</keyword>
<keyword evidence="4 6" id="KW-0472">Membrane</keyword>
<evidence type="ECO:0000256" key="7">
    <source>
        <dbReference type="SAM" id="SignalP"/>
    </source>
</evidence>
<dbReference type="EMBL" id="JAVHJO010000001">
    <property type="protein sequence ID" value="KAK6544334.1"/>
    <property type="molecule type" value="Genomic_DNA"/>
</dbReference>
<feature type="chain" id="PRO_5043900483" description="Extracellular membrane protein CFEM domain-containing protein" evidence="7">
    <location>
        <begin position="20"/>
        <end position="384"/>
    </location>
</feature>
<protein>
    <recommendedName>
        <fullName evidence="10">Extracellular membrane protein CFEM domain-containing protein</fullName>
    </recommendedName>
</protein>
<keyword evidence="2 6" id="KW-0812">Transmembrane</keyword>
<feature type="compositionally biased region" description="Polar residues" evidence="5">
    <location>
        <begin position="256"/>
        <end position="265"/>
    </location>
</feature>
<dbReference type="InterPro" id="IPR051694">
    <property type="entry name" value="Immunoregulatory_rcpt-like"/>
</dbReference>
<dbReference type="GO" id="GO:0016020">
    <property type="term" value="C:membrane"/>
    <property type="evidence" value="ECO:0007669"/>
    <property type="project" value="UniProtKB-SubCell"/>
</dbReference>
<evidence type="ECO:0000256" key="1">
    <source>
        <dbReference type="ARBA" id="ARBA00004167"/>
    </source>
</evidence>
<comment type="caution">
    <text evidence="8">The sequence shown here is derived from an EMBL/GenBank/DDBJ whole genome shotgun (WGS) entry which is preliminary data.</text>
</comment>
<organism evidence="8 9">
    <name type="scientific">Orbilia ellipsospora</name>
    <dbReference type="NCBI Taxonomy" id="2528407"/>
    <lineage>
        <taxon>Eukaryota</taxon>
        <taxon>Fungi</taxon>
        <taxon>Dikarya</taxon>
        <taxon>Ascomycota</taxon>
        <taxon>Pezizomycotina</taxon>
        <taxon>Orbiliomycetes</taxon>
        <taxon>Orbiliales</taxon>
        <taxon>Orbiliaceae</taxon>
        <taxon>Orbilia</taxon>
    </lineage>
</organism>
<evidence type="ECO:0000256" key="3">
    <source>
        <dbReference type="ARBA" id="ARBA00022989"/>
    </source>
</evidence>
<dbReference type="AlphaFoldDB" id="A0AAV9XT20"/>
<reference evidence="8 9" key="1">
    <citation type="submission" date="2019-10" db="EMBL/GenBank/DDBJ databases">
        <authorList>
            <person name="Palmer J.M."/>
        </authorList>
    </citation>
    <scope>NUCLEOTIDE SEQUENCE [LARGE SCALE GENOMIC DNA]</scope>
    <source>
        <strain evidence="8 9">TWF694</strain>
    </source>
</reference>
<keyword evidence="9" id="KW-1185">Reference proteome</keyword>
<sequence length="384" mass="40696">MRIFPFIALGLTAIRGVVAVCSCSDIVAQALQCDPDDASCLCSSGNYLTIFNGCARARRGERCSNKDIQDATDAYNNACASLSSTSSAPTSTSEPTSTSSPTSSSTTTSPTTTTTTSLSSSSSTPSTSSSASSSTSMGPTNTAAATAAGSKPALSTGQIGGVVGGAAGLIVFTTLVIVWFTYRKYKKIDKVADVERIEEVEKFMEGGRQMRAASMSQTSDRLYSTQRPLSYALGEYNSNHHEPEEDDSDNSASNSLQGNYFNRFSGNHMDDSAQAFSNNSPSGGYFPPSSYRNSQRAVSVPAGPGGPMLPTASLSYEEYRNQAYDRREERSYLMQSPSSSSASSSAPHRSVSAPMPNQNQGARISRKPIGNSLSDRSSSNYYQY</sequence>
<evidence type="ECO:0000256" key="6">
    <source>
        <dbReference type="SAM" id="Phobius"/>
    </source>
</evidence>
<feature type="compositionally biased region" description="Polar residues" evidence="5">
    <location>
        <begin position="371"/>
        <end position="384"/>
    </location>
</feature>
<feature type="region of interest" description="Disordered" evidence="5">
    <location>
        <begin position="236"/>
        <end position="313"/>
    </location>
</feature>
<evidence type="ECO:0000256" key="2">
    <source>
        <dbReference type="ARBA" id="ARBA00022692"/>
    </source>
</evidence>
<proteinExistence type="predicted"/>
<feature type="region of interest" description="Disordered" evidence="5">
    <location>
        <begin position="330"/>
        <end position="384"/>
    </location>
</feature>
<feature type="transmembrane region" description="Helical" evidence="6">
    <location>
        <begin position="159"/>
        <end position="182"/>
    </location>
</feature>
<dbReference type="Proteomes" id="UP001365542">
    <property type="component" value="Unassembled WGS sequence"/>
</dbReference>
<evidence type="ECO:0000256" key="5">
    <source>
        <dbReference type="SAM" id="MobiDB-lite"/>
    </source>
</evidence>